<evidence type="ECO:0000259" key="2">
    <source>
        <dbReference type="Pfam" id="PF12850"/>
    </source>
</evidence>
<dbReference type="Pfam" id="PF12850">
    <property type="entry name" value="Metallophos_2"/>
    <property type="match status" value="1"/>
</dbReference>
<dbReference type="InterPro" id="IPR029052">
    <property type="entry name" value="Metallo-depent_PP-like"/>
</dbReference>
<gene>
    <name evidence="3" type="ordered locus">MSWAN_1858</name>
</gene>
<name>F6D5C8_METPW</name>
<dbReference type="Proteomes" id="UP000009231">
    <property type="component" value="Chromosome"/>
</dbReference>
<evidence type="ECO:0000313" key="3">
    <source>
        <dbReference type="EMBL" id="AEG18869.1"/>
    </source>
</evidence>
<feature type="domain" description="Calcineurin-like phosphoesterase" evidence="2">
    <location>
        <begin position="1"/>
        <end position="150"/>
    </location>
</feature>
<comment type="similarity">
    <text evidence="1">Belongs to the metallophosphoesterase superfamily. YfcE family.</text>
</comment>
<dbReference type="PANTHER" id="PTHR11124">
    <property type="entry name" value="VACUOLAR SORTING PROTEIN VPS29"/>
    <property type="match status" value="1"/>
</dbReference>
<dbReference type="GeneID" id="10669368"/>
<dbReference type="KEGG" id="mew:MSWAN_1858"/>
<dbReference type="HOGENOM" id="CLU_063749_3_2_2"/>
<dbReference type="CDD" id="cd00841">
    <property type="entry name" value="MPP_YfcE"/>
    <property type="match status" value="1"/>
</dbReference>
<dbReference type="InterPro" id="IPR000979">
    <property type="entry name" value="Phosphodiesterase_MJ0936/Vps29"/>
</dbReference>
<dbReference type="InterPro" id="IPR041802">
    <property type="entry name" value="MPP_YfcE"/>
</dbReference>
<dbReference type="AlphaFoldDB" id="F6D5C8"/>
<dbReference type="STRING" id="868131.MSWAN_1858"/>
<dbReference type="OrthoDB" id="19174at2157"/>
<dbReference type="SUPFAM" id="SSF56300">
    <property type="entry name" value="Metallo-dependent phosphatases"/>
    <property type="match status" value="1"/>
</dbReference>
<dbReference type="eggNOG" id="arCOG01141">
    <property type="taxonomic scope" value="Archaea"/>
</dbReference>
<dbReference type="NCBIfam" id="TIGR00040">
    <property type="entry name" value="yfcE"/>
    <property type="match status" value="1"/>
</dbReference>
<dbReference type="EC" id="3.1.4.-" evidence="1"/>
<proteinExistence type="inferred from homology"/>
<dbReference type="RefSeq" id="WP_013826368.1">
    <property type="nucleotide sequence ID" value="NC_015574.1"/>
</dbReference>
<organism evidence="3 4">
    <name type="scientific">Methanobacterium paludis (strain DSM 25820 / JCM 18151 / SWAN1)</name>
    <dbReference type="NCBI Taxonomy" id="868131"/>
    <lineage>
        <taxon>Archaea</taxon>
        <taxon>Methanobacteriati</taxon>
        <taxon>Methanobacteriota</taxon>
        <taxon>Methanomada group</taxon>
        <taxon>Methanobacteria</taxon>
        <taxon>Methanobacteriales</taxon>
        <taxon>Methanobacteriaceae</taxon>
        <taxon>Methanobacterium</taxon>
    </lineage>
</organism>
<reference evidence="3 4" key="1">
    <citation type="journal article" date="2014" name="Int. J. Syst. Evol. Microbiol.">
        <title>Methanobacterium paludis sp. nov. and a novel strain of Methanobacterium lacus isolated from northern peatlands.</title>
        <authorList>
            <person name="Cadillo-Quiroz H."/>
            <person name="Brauer S.L."/>
            <person name="Goodson N."/>
            <person name="Yavitt J.B."/>
            <person name="Zinder S.H."/>
        </authorList>
    </citation>
    <scope>NUCLEOTIDE SEQUENCE [LARGE SCALE GENOMIC DNA]</scope>
    <source>
        <strain evidence="4">DSM 25820 / JCM 18151 / SWAN1</strain>
    </source>
</reference>
<keyword evidence="4" id="KW-1185">Reference proteome</keyword>
<comment type="cofactor">
    <cofactor evidence="1">
        <name>a divalent metal cation</name>
        <dbReference type="ChEBI" id="CHEBI:60240"/>
    </cofactor>
</comment>
<accession>F6D5C8</accession>
<protein>
    <recommendedName>
        <fullName evidence="1">Phosphoesterase</fullName>
        <ecNumber evidence="1">3.1.4.-</ecNumber>
    </recommendedName>
</protein>
<sequence>MLLGVISDTHIPERASKIPETVFKTFKDTDMILHAGDLVSYDVLEELESIATTRCVQGNMDRVFGAELPKRDIIEVEGIKIGLNHGEVYPRGDTQQLKYIAREMDVEVLITGHTHWAFIKEVDNILLLNPGSPTVPRLSDPSVMLIEIKDQKLDARIIKIGDPVCKALNFKGRKKS</sequence>
<evidence type="ECO:0000313" key="4">
    <source>
        <dbReference type="Proteomes" id="UP000009231"/>
    </source>
</evidence>
<dbReference type="GO" id="GO:0016787">
    <property type="term" value="F:hydrolase activity"/>
    <property type="evidence" value="ECO:0007669"/>
    <property type="project" value="UniProtKB-UniRule"/>
</dbReference>
<dbReference type="GO" id="GO:0046872">
    <property type="term" value="F:metal ion binding"/>
    <property type="evidence" value="ECO:0007669"/>
    <property type="project" value="UniProtKB-KW"/>
</dbReference>
<evidence type="ECO:0000256" key="1">
    <source>
        <dbReference type="RuleBase" id="RU362039"/>
    </source>
</evidence>
<dbReference type="Gene3D" id="3.60.21.10">
    <property type="match status" value="1"/>
</dbReference>
<keyword evidence="1" id="KW-0479">Metal-binding</keyword>
<dbReference type="InterPro" id="IPR024654">
    <property type="entry name" value="Calcineurin-like_PHP_lpxH"/>
</dbReference>
<dbReference type="EMBL" id="CP002772">
    <property type="protein sequence ID" value="AEG18869.1"/>
    <property type="molecule type" value="Genomic_DNA"/>
</dbReference>